<dbReference type="InterPro" id="IPR007016">
    <property type="entry name" value="O-antigen_ligase-rel_domated"/>
</dbReference>
<evidence type="ECO:0000259" key="7">
    <source>
        <dbReference type="Pfam" id="PF04932"/>
    </source>
</evidence>
<protein>
    <recommendedName>
        <fullName evidence="7">O-antigen ligase-related domain-containing protein</fullName>
    </recommendedName>
</protein>
<dbReference type="RefSeq" id="WP_180907822.1">
    <property type="nucleotide sequence ID" value="NZ_CAIJDP010000057.1"/>
</dbReference>
<dbReference type="EMBL" id="CAIJDP010000057">
    <property type="protein sequence ID" value="CAD0001360.1"/>
    <property type="molecule type" value="Genomic_DNA"/>
</dbReference>
<dbReference type="AlphaFoldDB" id="A0A6V6YPJ6"/>
<dbReference type="InterPro" id="IPR019734">
    <property type="entry name" value="TPR_rpt"/>
</dbReference>
<evidence type="ECO:0000256" key="5">
    <source>
        <dbReference type="PROSITE-ProRule" id="PRU00339"/>
    </source>
</evidence>
<reference evidence="8 9" key="1">
    <citation type="submission" date="2020-06" db="EMBL/GenBank/DDBJ databases">
        <authorList>
            <person name="Criscuolo A."/>
        </authorList>
    </citation>
    <scope>NUCLEOTIDE SEQUENCE [LARGE SCALE GENOMIC DNA]</scope>
    <source>
        <strain evidence="9">CIP 111411</strain>
    </source>
</reference>
<proteinExistence type="predicted"/>
<accession>A0A6V6YPJ6</accession>
<dbReference type="PROSITE" id="PS50005">
    <property type="entry name" value="TPR"/>
    <property type="match status" value="1"/>
</dbReference>
<comment type="subcellular location">
    <subcellularLocation>
        <location evidence="1">Membrane</location>
        <topology evidence="1">Multi-pass membrane protein</topology>
    </subcellularLocation>
</comment>
<feature type="transmembrane region" description="Helical" evidence="6">
    <location>
        <begin position="330"/>
        <end position="348"/>
    </location>
</feature>
<evidence type="ECO:0000256" key="4">
    <source>
        <dbReference type="ARBA" id="ARBA00023136"/>
    </source>
</evidence>
<keyword evidence="4 6" id="KW-0472">Membrane</keyword>
<evidence type="ECO:0000313" key="8">
    <source>
        <dbReference type="EMBL" id="CAD0001360.1"/>
    </source>
</evidence>
<keyword evidence="9" id="KW-1185">Reference proteome</keyword>
<dbReference type="Pfam" id="PF04932">
    <property type="entry name" value="Wzy_C"/>
    <property type="match status" value="1"/>
</dbReference>
<evidence type="ECO:0000256" key="1">
    <source>
        <dbReference type="ARBA" id="ARBA00004141"/>
    </source>
</evidence>
<keyword evidence="3 6" id="KW-1133">Transmembrane helix</keyword>
<dbReference type="InterPro" id="IPR051533">
    <property type="entry name" value="WaaL-like"/>
</dbReference>
<dbReference type="PANTHER" id="PTHR37422">
    <property type="entry name" value="TEICHURONIC ACID BIOSYNTHESIS PROTEIN TUAE"/>
    <property type="match status" value="1"/>
</dbReference>
<name>A0A6V6YPJ6_9FLAO</name>
<feature type="transmembrane region" description="Helical" evidence="6">
    <location>
        <begin position="119"/>
        <end position="139"/>
    </location>
</feature>
<feature type="transmembrane region" description="Helical" evidence="6">
    <location>
        <begin position="12"/>
        <end position="31"/>
    </location>
</feature>
<feature type="transmembrane region" description="Helical" evidence="6">
    <location>
        <begin position="63"/>
        <end position="83"/>
    </location>
</feature>
<dbReference type="GO" id="GO:0016020">
    <property type="term" value="C:membrane"/>
    <property type="evidence" value="ECO:0007669"/>
    <property type="project" value="UniProtKB-SubCell"/>
</dbReference>
<feature type="transmembrane region" description="Helical" evidence="6">
    <location>
        <begin position="393"/>
        <end position="411"/>
    </location>
</feature>
<feature type="transmembrane region" description="Helical" evidence="6">
    <location>
        <begin position="234"/>
        <end position="253"/>
    </location>
</feature>
<dbReference type="PANTHER" id="PTHR37422:SF13">
    <property type="entry name" value="LIPOPOLYSACCHARIDE BIOSYNTHESIS PROTEIN PA4999-RELATED"/>
    <property type="match status" value="1"/>
</dbReference>
<sequence>MKYISYSANQILTILLLAIIVATLLNSTYFYNSTALAYYGFCITVSLFTIISIFVLPLNKKSYFKLPVFLFGLWCLYVLFNYSAQRATLVFTIYSIVLYFLLLSATALFSIPNFKFKQFFLGIAGISTIESLYCILQFLGVCKGENKLIAVTGSWNNPNVTAIFLSLTVPIFLYLFKEKYQKAVLCGFSSLLIALLLLKCRAAFIGTILSVIIFYTLEYQFINWIKNKKNNITAKALFVLGLMIVIPLSSQLYNAKKASADGRKLIWKLSAQMIPEKPLTGYGYGFFEKEYNLHQANYIKIGKASPEELINAGPVIMPHNELLQNAVEGGITGVLLISLFFGSILFALKQKKVNQTILKTETPFHPQNSYFNLAYASTVSFIAMSMVNSTIQIVPVMCLAIIYTAIICSTLKNTPFLKPSFLQNRRTLSILSKTGMLAASLYSAYLILGMARADGLNKKTTLLIKNADYQQVLQIMPALEPYLKENPNYWKNYGTVYFQNHSYSEALSCFKKAQSLSSLPDIYNGTGICLEKLKQYPQAIMQYEILTALYPAKFSYKMRLLKAYLKNKETAKAIALANYIVLLKPKIPSEKVNQYKNMCRTLLKNLEKQ</sequence>
<dbReference type="SUPFAM" id="SSF48452">
    <property type="entry name" value="TPR-like"/>
    <property type="match status" value="1"/>
</dbReference>
<keyword evidence="2 6" id="KW-0812">Transmembrane</keyword>
<feature type="repeat" description="TPR" evidence="5">
    <location>
        <begin position="487"/>
        <end position="520"/>
    </location>
</feature>
<feature type="transmembrane region" description="Helical" evidence="6">
    <location>
        <begin position="89"/>
        <end position="112"/>
    </location>
</feature>
<evidence type="ECO:0000256" key="2">
    <source>
        <dbReference type="ARBA" id="ARBA00022692"/>
    </source>
</evidence>
<keyword evidence="5" id="KW-0802">TPR repeat</keyword>
<feature type="transmembrane region" description="Helical" evidence="6">
    <location>
        <begin position="431"/>
        <end position="451"/>
    </location>
</feature>
<feature type="transmembrane region" description="Helical" evidence="6">
    <location>
        <begin position="159"/>
        <end position="176"/>
    </location>
</feature>
<dbReference type="InterPro" id="IPR011990">
    <property type="entry name" value="TPR-like_helical_dom_sf"/>
</dbReference>
<evidence type="ECO:0000256" key="6">
    <source>
        <dbReference type="SAM" id="Phobius"/>
    </source>
</evidence>
<evidence type="ECO:0000313" key="9">
    <source>
        <dbReference type="Proteomes" id="UP000530060"/>
    </source>
</evidence>
<evidence type="ECO:0000256" key="3">
    <source>
        <dbReference type="ARBA" id="ARBA00022989"/>
    </source>
</evidence>
<organism evidence="8 9">
    <name type="scientific">Flavobacterium salmonis</name>
    <dbReference type="NCBI Taxonomy" id="2654844"/>
    <lineage>
        <taxon>Bacteria</taxon>
        <taxon>Pseudomonadati</taxon>
        <taxon>Bacteroidota</taxon>
        <taxon>Flavobacteriia</taxon>
        <taxon>Flavobacteriales</taxon>
        <taxon>Flavobacteriaceae</taxon>
        <taxon>Flavobacterium</taxon>
    </lineage>
</organism>
<feature type="domain" description="O-antigen ligase-related" evidence="7">
    <location>
        <begin position="190"/>
        <end position="337"/>
    </location>
</feature>
<comment type="caution">
    <text evidence="8">The sequence shown here is derived from an EMBL/GenBank/DDBJ whole genome shotgun (WGS) entry which is preliminary data.</text>
</comment>
<dbReference type="Gene3D" id="1.25.40.10">
    <property type="entry name" value="Tetratricopeptide repeat domain"/>
    <property type="match status" value="1"/>
</dbReference>
<dbReference type="Proteomes" id="UP000530060">
    <property type="component" value="Unassembled WGS sequence"/>
</dbReference>
<feature type="transmembrane region" description="Helical" evidence="6">
    <location>
        <begin position="37"/>
        <end position="56"/>
    </location>
</feature>
<gene>
    <name evidence="8" type="ORF">FLAT13_00507</name>
</gene>